<dbReference type="Proteomes" id="UP000033652">
    <property type="component" value="Unassembled WGS sequence"/>
</dbReference>
<dbReference type="PANTHER" id="PTHR43489">
    <property type="entry name" value="ISOMERASE"/>
    <property type="match status" value="1"/>
</dbReference>
<gene>
    <name evidence="4" type="primary">ulaE</name>
    <name evidence="4" type="ORF">JF68_03450</name>
</gene>
<dbReference type="RefSeq" id="WP_045921110.1">
    <property type="nucleotide sequence ID" value="NZ_KQ033865.1"/>
</dbReference>
<dbReference type="Gene3D" id="3.20.20.150">
    <property type="entry name" value="Divalent-metal-dependent TIM barrel enzymes"/>
    <property type="match status" value="1"/>
</dbReference>
<feature type="domain" description="Xylose isomerase-like TIM barrel" evidence="3">
    <location>
        <begin position="23"/>
        <end position="269"/>
    </location>
</feature>
<dbReference type="PANTHER" id="PTHR43489:SF1">
    <property type="entry name" value="L-RIBULOSE-5-PHOSPHATE 3-EPIMERASE SGBU-RELATED"/>
    <property type="match status" value="1"/>
</dbReference>
<dbReference type="EMBL" id="JXBX01000008">
    <property type="protein sequence ID" value="KJY53807.1"/>
    <property type="molecule type" value="Genomic_DNA"/>
</dbReference>
<dbReference type="InterPro" id="IPR036237">
    <property type="entry name" value="Xyl_isomerase-like_sf"/>
</dbReference>
<comment type="caution">
    <text evidence="4">The sequence shown here is derived from an EMBL/GenBank/DDBJ whole genome shotgun (WGS) entry which is preliminary data.</text>
</comment>
<dbReference type="InterPro" id="IPR004560">
    <property type="entry name" value="L-Ru-5P_3-Epase"/>
</dbReference>
<dbReference type="NCBIfam" id="TIGR00542">
    <property type="entry name" value="hxl6Piso_put"/>
    <property type="match status" value="1"/>
</dbReference>
<evidence type="ECO:0000259" key="3">
    <source>
        <dbReference type="Pfam" id="PF01261"/>
    </source>
</evidence>
<reference evidence="4 5" key="1">
    <citation type="submission" date="2014-12" db="EMBL/GenBank/DDBJ databases">
        <title>Comparative genomics of the lactic acid bacteria isolated from the honey bee gut.</title>
        <authorList>
            <person name="Ellegaard K.M."/>
            <person name="Tamarit D."/>
            <person name="Javelind E."/>
            <person name="Olofsson T."/>
            <person name="Andersson S.G."/>
            <person name="Vasquez A."/>
        </authorList>
    </citation>
    <scope>NUCLEOTIDE SEQUENCE [LARGE SCALE GENOMIC DNA]</scope>
    <source>
        <strain evidence="4 5">Bma6</strain>
    </source>
</reference>
<accession>A0ABD4AEA7</accession>
<dbReference type="AlphaFoldDB" id="A0ABD4AEA7"/>
<dbReference type="GO" id="GO:0016853">
    <property type="term" value="F:isomerase activity"/>
    <property type="evidence" value="ECO:0007669"/>
    <property type="project" value="UniProtKB-KW"/>
</dbReference>
<keyword evidence="1" id="KW-0413">Isomerase</keyword>
<evidence type="ECO:0000313" key="5">
    <source>
        <dbReference type="Proteomes" id="UP000033652"/>
    </source>
</evidence>
<evidence type="ECO:0000313" key="4">
    <source>
        <dbReference type="EMBL" id="KJY53807.1"/>
    </source>
</evidence>
<proteinExistence type="predicted"/>
<organism evidence="4 5">
    <name type="scientific">Bifidobacterium coryneforme</name>
    <dbReference type="NCBI Taxonomy" id="1687"/>
    <lineage>
        <taxon>Bacteria</taxon>
        <taxon>Bacillati</taxon>
        <taxon>Actinomycetota</taxon>
        <taxon>Actinomycetes</taxon>
        <taxon>Bifidobacteriales</taxon>
        <taxon>Bifidobacteriaceae</taxon>
        <taxon>Bifidobacterium</taxon>
    </lineage>
</organism>
<dbReference type="InterPro" id="IPR013022">
    <property type="entry name" value="Xyl_isomerase-like_TIM-brl"/>
</dbReference>
<sequence>MTINALGIYEKALPADMSWQETFELVHELGFNFLEFSIDESDDRLARLDWTDHDRSLFRQAMWRTGSRINTLMLSGHRRFPLGASDPATRSQALEMMDKAIDLAVDLGIRNIQMAGYDVYYEPKTQSSRELFIENLETCVQMAAKKMVMLSIETMDDPFMNSLEKVVYVKSQIHSPWLQAYPDLGNLTAWSQNEVGREIETYIDNIVAVHLKDTKPVTDSFPGQFRDLAFGEGTVDFEACLRTFARLQYAGSYTIEMWTQKANDPVAEVRKAKAQFDALFERVGIRQEPVALIKR</sequence>
<protein>
    <recommendedName>
        <fullName evidence="2">L-ribulose-5-phosphate 3-epimerase</fullName>
    </recommendedName>
</protein>
<dbReference type="Pfam" id="PF01261">
    <property type="entry name" value="AP_endonuc_2"/>
    <property type="match status" value="1"/>
</dbReference>
<evidence type="ECO:0000256" key="2">
    <source>
        <dbReference type="NCBIfam" id="TIGR00542"/>
    </source>
</evidence>
<dbReference type="InterPro" id="IPR050417">
    <property type="entry name" value="Sugar_Epim/Isomerase"/>
</dbReference>
<dbReference type="NCBIfam" id="NF009688">
    <property type="entry name" value="PRK13209.1"/>
    <property type="match status" value="1"/>
</dbReference>
<name>A0ABD4AEA7_9BIFI</name>
<dbReference type="NCBIfam" id="NF009689">
    <property type="entry name" value="PRK13210.1"/>
    <property type="match status" value="1"/>
</dbReference>
<evidence type="ECO:0000256" key="1">
    <source>
        <dbReference type="ARBA" id="ARBA00023235"/>
    </source>
</evidence>
<dbReference type="SUPFAM" id="SSF51658">
    <property type="entry name" value="Xylose isomerase-like"/>
    <property type="match status" value="1"/>
</dbReference>